<proteinExistence type="predicted"/>
<dbReference type="Proteomes" id="UP000182379">
    <property type="component" value="Unassembled WGS sequence"/>
</dbReference>
<protein>
    <recommendedName>
        <fullName evidence="1">DUF4422 domain-containing protein</fullName>
    </recommendedName>
</protein>
<evidence type="ECO:0000313" key="3">
    <source>
        <dbReference type="Proteomes" id="UP000182379"/>
    </source>
</evidence>
<gene>
    <name evidence="2" type="ORF">SAMN05216495_10320</name>
</gene>
<dbReference type="Pfam" id="PF14393">
    <property type="entry name" value="DUF4422"/>
    <property type="match status" value="1"/>
</dbReference>
<evidence type="ECO:0000313" key="2">
    <source>
        <dbReference type="EMBL" id="SDW59231.1"/>
    </source>
</evidence>
<dbReference type="RefSeq" id="WP_074704675.1">
    <property type="nucleotide sequence ID" value="NZ_FNOP01000003.1"/>
</dbReference>
<dbReference type="AlphaFoldDB" id="A0A1H2USY7"/>
<reference evidence="2 3" key="1">
    <citation type="submission" date="2016-10" db="EMBL/GenBank/DDBJ databases">
        <authorList>
            <person name="Varghese N."/>
            <person name="Submissions S."/>
        </authorList>
    </citation>
    <scope>NUCLEOTIDE SEQUENCE [LARGE SCALE GENOMIC DNA]</scope>
    <source>
        <strain evidence="2 3">WCC6</strain>
    </source>
</reference>
<dbReference type="InterPro" id="IPR025536">
    <property type="entry name" value="DUF4422"/>
</dbReference>
<evidence type="ECO:0000259" key="1">
    <source>
        <dbReference type="Pfam" id="PF14393"/>
    </source>
</evidence>
<feature type="domain" description="DUF4422" evidence="1">
    <location>
        <begin position="4"/>
        <end position="223"/>
    </location>
</feature>
<comment type="caution">
    <text evidence="2">The sequence shown here is derived from an EMBL/GenBank/DDBJ whole genome shotgun (WGS) entry which is preliminary data.</text>
</comment>
<sequence length="257" mass="30490">MDIKILIAAHKPYWMPSDPVYLPLQVGAEGKSLIPGYVPDNTGDNISAKNPHYCELTGLYWAWKNLSCEYIGLCHYRRYFGHRVHTDDLEKKKATIFSKADYEKLLSQYDVILPVKRNYYIETVRSQYEHAHYKKDLDEVEAIMAEKYPQYSAAFTTVMNRRKLHILNMFAMKKTLFDQYCSWLFDILFTLESRIDISSYSPYEARIYGFLSERLFNVWLEKQGLKEVEVPVVFLERVDWPKKIRDFLGRKFFGKKQ</sequence>
<name>A0A1H2USY7_ACIFE</name>
<dbReference type="EMBL" id="FNOP01000003">
    <property type="protein sequence ID" value="SDW59231.1"/>
    <property type="molecule type" value="Genomic_DNA"/>
</dbReference>
<organism evidence="2 3">
    <name type="scientific">Acidaminococcus fermentans</name>
    <dbReference type="NCBI Taxonomy" id="905"/>
    <lineage>
        <taxon>Bacteria</taxon>
        <taxon>Bacillati</taxon>
        <taxon>Bacillota</taxon>
        <taxon>Negativicutes</taxon>
        <taxon>Acidaminococcales</taxon>
        <taxon>Acidaminococcaceae</taxon>
        <taxon>Acidaminococcus</taxon>
    </lineage>
</organism>
<accession>A0A1H2USY7</accession>